<comment type="similarity">
    <text evidence="1">Belongs to the UPF0065 (bug) family.</text>
</comment>
<evidence type="ECO:0000313" key="4">
    <source>
        <dbReference type="Proteomes" id="UP000320857"/>
    </source>
</evidence>
<gene>
    <name evidence="3" type="ORF">FNX44_012075</name>
    <name evidence="2" type="ORF">H3147_18265</name>
</gene>
<dbReference type="EMBL" id="VJYK02000102">
    <property type="protein sequence ID" value="MQS02597.1"/>
    <property type="molecule type" value="Genomic_DNA"/>
</dbReference>
<evidence type="ECO:0000313" key="2">
    <source>
        <dbReference type="EMBL" id="MBB1260751.1"/>
    </source>
</evidence>
<dbReference type="Proteomes" id="UP000320857">
    <property type="component" value="Unassembled WGS sequence"/>
</dbReference>
<dbReference type="EMBL" id="JABJXA010000116">
    <property type="protein sequence ID" value="MBB1260751.1"/>
    <property type="molecule type" value="Genomic_DNA"/>
</dbReference>
<evidence type="ECO:0000256" key="1">
    <source>
        <dbReference type="ARBA" id="ARBA00006987"/>
    </source>
</evidence>
<dbReference type="Gene3D" id="3.40.190.10">
    <property type="entry name" value="Periplasmic binding protein-like II"/>
    <property type="match status" value="1"/>
</dbReference>
<evidence type="ECO:0000313" key="5">
    <source>
        <dbReference type="Proteomes" id="UP000517765"/>
    </source>
</evidence>
<dbReference type="OrthoDB" id="9780943at2"/>
<dbReference type="InterPro" id="IPR042100">
    <property type="entry name" value="Bug_dom1"/>
</dbReference>
<dbReference type="Gene3D" id="3.40.190.150">
    <property type="entry name" value="Bordetella uptake gene, domain 1"/>
    <property type="match status" value="1"/>
</dbReference>
<dbReference type="PANTHER" id="PTHR42928">
    <property type="entry name" value="TRICARBOXYLATE-BINDING PROTEIN"/>
    <property type="match status" value="1"/>
</dbReference>
<name>A0A5P0YSM2_9ACTN</name>
<dbReference type="Proteomes" id="UP000517765">
    <property type="component" value="Unassembled WGS sequence"/>
</dbReference>
<reference evidence="5" key="2">
    <citation type="submission" date="2020-05" db="EMBL/GenBank/DDBJ databases">
        <title>Classification of alakaliphilic streptomycetes isolated from an alkaline soil next to Lonar Crater, India and a proposal for the recognition of Streptomyces alkaliterrae sp. nov.</title>
        <authorList>
            <person name="Golinska P."/>
        </authorList>
    </citation>
    <scope>NUCLEOTIDE SEQUENCE [LARGE SCALE GENOMIC DNA]</scope>
    <source>
        <strain evidence="5">OF8</strain>
    </source>
</reference>
<keyword evidence="4" id="KW-1185">Reference proteome</keyword>
<comment type="caution">
    <text evidence="3">The sequence shown here is derived from an EMBL/GenBank/DDBJ whole genome shotgun (WGS) entry which is preliminary data.</text>
</comment>
<protein>
    <submittedName>
        <fullName evidence="3">Tripartite tricarboxylate transporter substrate binding protein</fullName>
    </submittedName>
</protein>
<proteinExistence type="inferred from homology"/>
<evidence type="ECO:0000313" key="3">
    <source>
        <dbReference type="EMBL" id="MQS02597.1"/>
    </source>
</evidence>
<dbReference type="PIRSF" id="PIRSF017082">
    <property type="entry name" value="YflP"/>
    <property type="match status" value="1"/>
</dbReference>
<dbReference type="InterPro" id="IPR005064">
    <property type="entry name" value="BUG"/>
</dbReference>
<accession>A0A5P0YSM2</accession>
<dbReference type="PANTHER" id="PTHR42928:SF3">
    <property type="entry name" value="UPF0065 PROTEIN YFLP"/>
    <property type="match status" value="1"/>
</dbReference>
<reference evidence="3 4" key="1">
    <citation type="submission" date="2019-10" db="EMBL/GenBank/DDBJ databases">
        <title>Streptomyces sp. nov., a novel actinobacterium isolated from alkaline environment.</title>
        <authorList>
            <person name="Golinska P."/>
        </authorList>
    </citation>
    <scope>NUCLEOTIDE SEQUENCE [LARGE SCALE GENOMIC DNA]</scope>
    <source>
        <strain evidence="3 4">OF1</strain>
    </source>
</reference>
<dbReference type="Pfam" id="PF03401">
    <property type="entry name" value="TctC"/>
    <property type="match status" value="1"/>
</dbReference>
<dbReference type="SUPFAM" id="SSF53850">
    <property type="entry name" value="Periplasmic binding protein-like II"/>
    <property type="match status" value="1"/>
</dbReference>
<sequence>MVPTPAGGGYDVTARTVAIALEDAGLAEEVEVFNLTGSAGTTGLSRLVHESGNTRLIMQMGLGLVGSALADRAPHPIADATPLARLLEEPEAVVVPHDSPYRTFDQLAKAWRERSGLRAGVGSHPGGPDHQALMLIAETLGVSPADTPFSRYDGGGKLLAALLSHKIDFALTGSAEYRHAIAAGQLRVLAVTGPQRVAGINAPTLREHGHDLEVVNWRGLMAPPGISQRERAELIALLDRLHTTPQWRRALRDNGWTDAYLSGDAFSRFLTAENKRVAALLHRLGLTGPTTR</sequence>
<dbReference type="CDD" id="cd07012">
    <property type="entry name" value="PBP2_Bug_TTT"/>
    <property type="match status" value="1"/>
</dbReference>
<reference evidence="2" key="3">
    <citation type="journal article" name="Syst. Appl. Microbiol.">
        <title>Streptomyces alkaliterrae sp. nov., isolated from an alkaline soil, and emended descriptions of Streptomyces alkaliphilus, Streptomyces calidiresistens and Streptomyces durbertensis.</title>
        <authorList>
            <person name="Swiecimska M."/>
            <person name="Golinska P."/>
            <person name="Nouioui I."/>
            <person name="Wypij M."/>
            <person name="Rai M."/>
            <person name="Sangal V."/>
            <person name="Goodfellow M."/>
        </authorList>
    </citation>
    <scope>NUCLEOTIDE SEQUENCE</scope>
    <source>
        <strain evidence="2">OF8</strain>
    </source>
</reference>
<organism evidence="3 4">
    <name type="scientific">Streptomyces alkaliterrae</name>
    <dbReference type="NCBI Taxonomy" id="2213162"/>
    <lineage>
        <taxon>Bacteria</taxon>
        <taxon>Bacillati</taxon>
        <taxon>Actinomycetota</taxon>
        <taxon>Actinomycetes</taxon>
        <taxon>Kitasatosporales</taxon>
        <taxon>Streptomycetaceae</taxon>
        <taxon>Streptomyces</taxon>
    </lineage>
</organism>
<dbReference type="AlphaFoldDB" id="A0A5P0YSM2"/>